<feature type="compositionally biased region" description="Acidic residues" evidence="1">
    <location>
        <begin position="272"/>
        <end position="287"/>
    </location>
</feature>
<dbReference type="GO" id="GO:0030674">
    <property type="term" value="F:protein-macromolecule adaptor activity"/>
    <property type="evidence" value="ECO:0007669"/>
    <property type="project" value="Ensembl"/>
</dbReference>
<dbReference type="GO" id="GO:0005829">
    <property type="term" value="C:cytosol"/>
    <property type="evidence" value="ECO:0007669"/>
    <property type="project" value="Ensembl"/>
</dbReference>
<feature type="compositionally biased region" description="Low complexity" evidence="1">
    <location>
        <begin position="212"/>
        <end position="227"/>
    </location>
</feature>
<evidence type="ECO:0000313" key="5">
    <source>
        <dbReference type="RefSeq" id="XP_029327953.1"/>
    </source>
</evidence>
<feature type="region of interest" description="Disordered" evidence="1">
    <location>
        <begin position="58"/>
        <end position="1195"/>
    </location>
</feature>
<dbReference type="GO" id="GO:0014029">
    <property type="term" value="P:neural crest formation"/>
    <property type="evidence" value="ECO:0007669"/>
    <property type="project" value="Ensembl"/>
</dbReference>
<dbReference type="Pfam" id="PF03546">
    <property type="entry name" value="Treacle"/>
    <property type="match status" value="2"/>
</dbReference>
<feature type="compositionally biased region" description="Low complexity" evidence="1">
    <location>
        <begin position="433"/>
        <end position="446"/>
    </location>
</feature>
<feature type="compositionally biased region" description="Low complexity" evidence="1">
    <location>
        <begin position="603"/>
        <end position="613"/>
    </location>
</feature>
<dbReference type="PRINTS" id="PR01503">
    <property type="entry name" value="TREACLE"/>
</dbReference>
<name>A0A6P7QMV8_MUSCR</name>
<feature type="compositionally biased region" description="Polar residues" evidence="1">
    <location>
        <begin position="950"/>
        <end position="984"/>
    </location>
</feature>
<dbReference type="SMART" id="SM00667">
    <property type="entry name" value="LisH"/>
    <property type="match status" value="1"/>
</dbReference>
<dbReference type="GO" id="GO:0001650">
    <property type="term" value="C:fibrillar center"/>
    <property type="evidence" value="ECO:0007669"/>
    <property type="project" value="Ensembl"/>
</dbReference>
<dbReference type="GO" id="GO:0005654">
    <property type="term" value="C:nucleoplasm"/>
    <property type="evidence" value="ECO:0007669"/>
    <property type="project" value="Ensembl"/>
</dbReference>
<feature type="compositionally biased region" description="Acidic residues" evidence="1">
    <location>
        <begin position="357"/>
        <end position="369"/>
    </location>
</feature>
<dbReference type="InterPro" id="IPR017859">
    <property type="entry name" value="Treacle"/>
</dbReference>
<evidence type="ECO:0000313" key="3">
    <source>
        <dbReference type="Proteomes" id="UP000515126"/>
    </source>
</evidence>
<dbReference type="InterPro" id="IPR003993">
    <property type="entry name" value="Treacle_dom"/>
</dbReference>
<sequence>MAEARKRRELLPLIYHHLLQAGYVRAAREVKEQSGQKSFLTQPVTLLDIYTHWQQTSELGQKQKAEDDETLQAKKSRVSDPVSSSESSEQEEEEAATEKAKATPRPTPVNSVAAALPSKVKEKGKTKTANKTVNSVLHPGSGKTVVHLLSGKSPKKSAEPLANTVLASETEEEGNAQALRPTAKSGTVSAGQASSSSEDTSISSDETDVEVKASAKPPQAKASAAPAKDPPARTAPGPTKLGNVAPTPAKPARAAAAAAAAAVTAAAAAAAEESESSEEDSDSEDEAPAGLPSQVKASGKGPHVRAALVSAKGISGKGPISAAKGISGKGPILATPGKTGPAATQAKAERPEKDSETSSEDDSESEDEMPVTVTTPQARTSGKSPRARGTSAPTKESSQKGAPAVTPGKARPVVVQAGKPEAKSSEESESDSGETPAAATLTTSPAKVKPLGKSSQVRPVSTVTPGSSGKDANLPCPGKVGSAALKVQMGKKEEASESSSEELDSDGPVSPAKAKPPGKKASPALPQKVGPVATQVKTDRGKDHSGSSEELPDSEEEAAPAASAAQAKPALEKQVKASSKKGTPASATGASTSSHCKAGVVTSSASLSSPALAKGTQRPDVDSSSESESGAAPSTPRVQGKSGGKGLQGKAALGQGMAPVHTQKTGPSVKAVAQEDSESLEEDSSSEEEDETPAQATPLGRLPQAKANPLPTKTPPASASGKAVAAPTKGKPPANTVPNSTVSARGQRSVPAVGKAGAPATQAQKGPVAGAGEDSESSSKEESDSEEETPAQIKPVGKTSQVRAASAPAKESPKKGAHPGTSGKTGSSSTQAQTGKTEDSDSSSEESDSDTEMPSAQDDISQPARGKASGPASPEKSIEGSSESSDEDLPSGQAIKSPPVSVNRNCGPAVPAPTPERVQAVNTTKKALGTTAPSSSSESEDGDEDLIPATQPSTYALRTSVTTTPAALSRAASQPSKSEQSSQMPKGKKAKASASAQTSSAVETLPVTPPQSAPIQPKATNKLRKSKLPEKQQLAPGYPKAPRSSEDSSDTSSEDEEDAKRPQMSKLAHRLDPDPSQKETVVEETPTESSEDEMVAPSQSLLSGYMTPGLTVANSQPSKATPRPDSNPLASSAPATKDNPDGKQKSRSQHSADTAFPKTGRKEASSGPTPQKPKKPKKSTSSSSAPTQTLPNSITQRLLEQAWPLSEAQVQASVVKVLTELLEQERLKATEAIKESGKKNQKRKLSGDLEAGAPKNKKKKEQPVPGASAVSPEKAPMTPKAKSKLDKGSAGGKGKGSPGPQGAKEKPDGELLGIKLESGEQSDPKSKSKKKKSRKKKKDKEKKEKKKGKKSPAKDSASPVQKKKKKKKKTAEPAV</sequence>
<dbReference type="InterPro" id="IPR006594">
    <property type="entry name" value="LisH"/>
</dbReference>
<feature type="compositionally biased region" description="Polar residues" evidence="1">
    <location>
        <begin position="372"/>
        <end position="383"/>
    </location>
</feature>
<dbReference type="GO" id="GO:0046982">
    <property type="term" value="F:protein heterodimerization activity"/>
    <property type="evidence" value="ECO:0007669"/>
    <property type="project" value="Ensembl"/>
</dbReference>
<feature type="compositionally biased region" description="Polar residues" evidence="1">
    <location>
        <begin position="184"/>
        <end position="193"/>
    </location>
</feature>
<feature type="compositionally biased region" description="Basic and acidic residues" evidence="1">
    <location>
        <begin position="1069"/>
        <end position="1081"/>
    </location>
</feature>
<dbReference type="GO" id="GO:0042790">
    <property type="term" value="P:nucleolar large rRNA transcription by RNA polymerase I"/>
    <property type="evidence" value="ECO:0007669"/>
    <property type="project" value="TreeGrafter"/>
</dbReference>
<feature type="region of interest" description="Disordered" evidence="1">
    <location>
        <begin position="1230"/>
        <end position="1375"/>
    </location>
</feature>
<feature type="compositionally biased region" description="Low complexity" evidence="1">
    <location>
        <begin position="1179"/>
        <end position="1189"/>
    </location>
</feature>
<dbReference type="GeneID" id="110284937"/>
<evidence type="ECO:0000313" key="4">
    <source>
        <dbReference type="RefSeq" id="XP_021006608.1"/>
    </source>
</evidence>
<feature type="domain" description="Treacle protein" evidence="2">
    <location>
        <begin position="333"/>
        <end position="810"/>
    </location>
</feature>
<feature type="compositionally biased region" description="Low complexity" evidence="1">
    <location>
        <begin position="873"/>
        <end position="883"/>
    </location>
</feature>
<dbReference type="GO" id="GO:0003723">
    <property type="term" value="F:RNA binding"/>
    <property type="evidence" value="ECO:0007669"/>
    <property type="project" value="TreeGrafter"/>
</dbReference>
<feature type="compositionally biased region" description="Gly residues" evidence="1">
    <location>
        <begin position="1289"/>
        <end position="1299"/>
    </location>
</feature>
<dbReference type="GO" id="GO:0014032">
    <property type="term" value="P:neural crest cell development"/>
    <property type="evidence" value="ECO:0007669"/>
    <property type="project" value="Ensembl"/>
</dbReference>
<feature type="compositionally biased region" description="Acidic residues" evidence="1">
    <location>
        <begin position="1047"/>
        <end position="1057"/>
    </location>
</feature>
<protein>
    <submittedName>
        <fullName evidence="4 5">Treacle protein isoform X1</fullName>
    </submittedName>
</protein>
<feature type="compositionally biased region" description="Acidic residues" evidence="1">
    <location>
        <begin position="675"/>
        <end position="692"/>
    </location>
</feature>
<feature type="compositionally biased region" description="Acidic residues" evidence="1">
    <location>
        <begin position="1085"/>
        <end position="1094"/>
    </location>
</feature>
<dbReference type="PROSITE" id="PS50896">
    <property type="entry name" value="LISH"/>
    <property type="match status" value="1"/>
</dbReference>
<dbReference type="PANTHER" id="PTHR20787">
    <property type="entry name" value="TREACLE"/>
    <property type="match status" value="1"/>
</dbReference>
<feature type="compositionally biased region" description="Polar residues" evidence="1">
    <location>
        <begin position="391"/>
        <end position="400"/>
    </location>
</feature>
<evidence type="ECO:0000259" key="2">
    <source>
        <dbReference type="Pfam" id="PF03546"/>
    </source>
</evidence>
<dbReference type="GO" id="GO:0097110">
    <property type="term" value="F:scaffold protein binding"/>
    <property type="evidence" value="ECO:0007669"/>
    <property type="project" value="Ensembl"/>
</dbReference>
<keyword evidence="3" id="KW-1185">Reference proteome</keyword>
<dbReference type="Proteomes" id="UP000515126">
    <property type="component" value="Chromosome 18"/>
</dbReference>
<dbReference type="CTD" id="6949"/>
<feature type="compositionally biased region" description="Low complexity" evidence="1">
    <location>
        <begin position="245"/>
        <end position="271"/>
    </location>
</feature>
<feature type="compositionally biased region" description="Low complexity" evidence="1">
    <location>
        <begin position="582"/>
        <end position="594"/>
    </location>
</feature>
<dbReference type="KEGG" id="mcal:110284937"/>
<feature type="compositionally biased region" description="Acidic residues" evidence="1">
    <location>
        <begin position="840"/>
        <end position="851"/>
    </location>
</feature>
<dbReference type="GO" id="GO:0006417">
    <property type="term" value="P:regulation of translation"/>
    <property type="evidence" value="ECO:0007669"/>
    <property type="project" value="Ensembl"/>
</dbReference>
<evidence type="ECO:0000313" key="6">
    <source>
        <dbReference type="RefSeq" id="XP_029327954.1"/>
    </source>
</evidence>
<proteinExistence type="predicted"/>
<feature type="compositionally biased region" description="Basic residues" evidence="1">
    <location>
        <begin position="1327"/>
        <end position="1351"/>
    </location>
</feature>
<dbReference type="PANTHER" id="PTHR20787:SF10">
    <property type="entry name" value="TREACLE PROTEIN"/>
    <property type="match status" value="1"/>
</dbReference>
<feature type="compositionally biased region" description="Low complexity" evidence="1">
    <location>
        <begin position="194"/>
        <end position="204"/>
    </location>
</feature>
<feature type="compositionally biased region" description="Low complexity" evidence="1">
    <location>
        <begin position="559"/>
        <end position="569"/>
    </location>
</feature>
<feature type="compositionally biased region" description="Polar residues" evidence="1">
    <location>
        <begin position="453"/>
        <end position="467"/>
    </location>
</feature>
<feature type="compositionally biased region" description="Low complexity" evidence="1">
    <location>
        <begin position="510"/>
        <end position="524"/>
    </location>
</feature>
<dbReference type="RefSeq" id="XP_029327954.1">
    <property type="nucleotide sequence ID" value="XM_029472094.1"/>
</dbReference>
<evidence type="ECO:0000256" key="1">
    <source>
        <dbReference type="SAM" id="MobiDB-lite"/>
    </source>
</evidence>
<feature type="compositionally biased region" description="Low complexity" evidence="1">
    <location>
        <begin position="992"/>
        <end position="1001"/>
    </location>
</feature>
<feature type="domain" description="Treacle protein" evidence="2">
    <location>
        <begin position="248"/>
        <end position="326"/>
    </location>
</feature>
<reference evidence="4 5" key="1">
    <citation type="submission" date="2025-04" db="UniProtKB">
        <authorList>
            <consortium name="RefSeq"/>
        </authorList>
    </citation>
    <scope>IDENTIFICATION</scope>
</reference>
<gene>
    <name evidence="4 5 6" type="primary">Tcof1</name>
</gene>
<dbReference type="RefSeq" id="XP_021006608.1">
    <property type="nucleotide sequence ID" value="XM_021150949.1"/>
</dbReference>
<accession>A0A6P7QMV8</accession>
<feature type="compositionally biased region" description="Low complexity" evidence="1">
    <location>
        <begin position="820"/>
        <end position="835"/>
    </location>
</feature>
<dbReference type="RefSeq" id="XP_029327953.1">
    <property type="nucleotide sequence ID" value="XM_029472093.1"/>
</dbReference>
<feature type="compositionally biased region" description="Polar residues" evidence="1">
    <location>
        <begin position="736"/>
        <end position="746"/>
    </location>
</feature>
<organism evidence="3 6">
    <name type="scientific">Mus caroli</name>
    <name type="common">Ryukyu mouse</name>
    <name type="synonym">Ricefield mouse</name>
    <dbReference type="NCBI Taxonomy" id="10089"/>
    <lineage>
        <taxon>Eukaryota</taxon>
        <taxon>Metazoa</taxon>
        <taxon>Chordata</taxon>
        <taxon>Craniata</taxon>
        <taxon>Vertebrata</taxon>
        <taxon>Euteleostomi</taxon>
        <taxon>Mammalia</taxon>
        <taxon>Eutheria</taxon>
        <taxon>Euarchontoglires</taxon>
        <taxon>Glires</taxon>
        <taxon>Rodentia</taxon>
        <taxon>Myomorpha</taxon>
        <taxon>Muroidea</taxon>
        <taxon>Muridae</taxon>
        <taxon>Murinae</taxon>
        <taxon>Mus</taxon>
        <taxon>Mus</taxon>
    </lineage>
</organism>
<feature type="compositionally biased region" description="Basic and acidic residues" evidence="1">
    <location>
        <begin position="537"/>
        <end position="547"/>
    </location>
</feature>
<feature type="compositionally biased region" description="Basic and acidic residues" evidence="1">
    <location>
        <begin position="347"/>
        <end position="356"/>
    </location>
</feature>